<organism evidence="2 3">
    <name type="scientific">Pleurodeles waltl</name>
    <name type="common">Iberian ribbed newt</name>
    <dbReference type="NCBI Taxonomy" id="8319"/>
    <lineage>
        <taxon>Eukaryota</taxon>
        <taxon>Metazoa</taxon>
        <taxon>Chordata</taxon>
        <taxon>Craniata</taxon>
        <taxon>Vertebrata</taxon>
        <taxon>Euteleostomi</taxon>
        <taxon>Amphibia</taxon>
        <taxon>Batrachia</taxon>
        <taxon>Caudata</taxon>
        <taxon>Salamandroidea</taxon>
        <taxon>Salamandridae</taxon>
        <taxon>Pleurodelinae</taxon>
        <taxon>Pleurodeles</taxon>
    </lineage>
</organism>
<comment type="caution">
    <text evidence="2">The sequence shown here is derived from an EMBL/GenBank/DDBJ whole genome shotgun (WGS) entry which is preliminary data.</text>
</comment>
<feature type="compositionally biased region" description="Acidic residues" evidence="1">
    <location>
        <begin position="420"/>
        <end position="431"/>
    </location>
</feature>
<keyword evidence="3" id="KW-1185">Reference proteome</keyword>
<sequence length="579" mass="59993">MESEAKVMEAVALLRQAGRLDLLREGALALTRPARRASAGVAAAVAACSPPRIAAVSKVRAPFWGAVARGGHGAGLGKGYGRERVGETPRVSREQVRDGRRACGLPAQKWKAGPRAAAGPCAAAGQRALGKGQVGALGSSAAKGIKEKAAGALLESRSNARRSKGKGNTDGEKAPSGALNVSGAALLVGREKRGRSVGTDTGLREVGSSPVGGQPRTPLEQEAEGDPKIPLSGKWPTMLQWSSDEEGGDWWGDGGRVGGGAPSAGIEGAPARHAGEGAKEGEVRGLEEGLLVVGLEGEEVGGVGGQWVMSSSPGTSDLSWQGQLDYSDEDPGELDAARVHWGEGKAGPGAASRISSSGWSKQRSGAADASTGRYGGEGIAPPVAAAQKEQRPGSSRRRSKQRGEYSSCVRCGGTGASAVECEEGSEESLEEGELRNSGSEYEWWERGGQGTSNPVRKSLQVQRSGTRHGERRGERKGGEARTVQERTPLLSAVQVKARRRRAQDFAVGAGHSRAPGCALRGRGGVPCPGRKKNNFIVTGAKACFQADREQQRSARAVTHEASRRPRAAPGVLKAPPLPD</sequence>
<feature type="compositionally biased region" description="Polar residues" evidence="1">
    <location>
        <begin position="309"/>
        <end position="324"/>
    </location>
</feature>
<feature type="region of interest" description="Disordered" evidence="1">
    <location>
        <begin position="153"/>
        <end position="233"/>
    </location>
</feature>
<reference evidence="2" key="1">
    <citation type="journal article" date="2022" name="bioRxiv">
        <title>Sequencing and chromosome-scale assembly of the giantPleurodeles waltlgenome.</title>
        <authorList>
            <person name="Brown T."/>
            <person name="Elewa A."/>
            <person name="Iarovenko S."/>
            <person name="Subramanian E."/>
            <person name="Araus A.J."/>
            <person name="Petzold A."/>
            <person name="Susuki M."/>
            <person name="Suzuki K.-i.T."/>
            <person name="Hayashi T."/>
            <person name="Toyoda A."/>
            <person name="Oliveira C."/>
            <person name="Osipova E."/>
            <person name="Leigh N.D."/>
            <person name="Simon A."/>
            <person name="Yun M.H."/>
        </authorList>
    </citation>
    <scope>NUCLEOTIDE SEQUENCE</scope>
    <source>
        <strain evidence="2">20211129_DDA</strain>
        <tissue evidence="2">Liver</tissue>
    </source>
</reference>
<evidence type="ECO:0000256" key="1">
    <source>
        <dbReference type="SAM" id="MobiDB-lite"/>
    </source>
</evidence>
<dbReference type="AlphaFoldDB" id="A0AAV7WI78"/>
<evidence type="ECO:0000313" key="2">
    <source>
        <dbReference type="EMBL" id="KAJ1213768.1"/>
    </source>
</evidence>
<feature type="compositionally biased region" description="Polar residues" evidence="1">
    <location>
        <begin position="451"/>
        <end position="462"/>
    </location>
</feature>
<feature type="region of interest" description="Disordered" evidence="1">
    <location>
        <begin position="78"/>
        <end position="99"/>
    </location>
</feature>
<protein>
    <submittedName>
        <fullName evidence="2">Uncharacterized protein</fullName>
    </submittedName>
</protein>
<feature type="compositionally biased region" description="Polar residues" evidence="1">
    <location>
        <begin position="353"/>
        <end position="363"/>
    </location>
</feature>
<dbReference type="Proteomes" id="UP001066276">
    <property type="component" value="Chromosome 1_1"/>
</dbReference>
<feature type="region of interest" description="Disordered" evidence="1">
    <location>
        <begin position="309"/>
        <end position="530"/>
    </location>
</feature>
<evidence type="ECO:0000313" key="3">
    <source>
        <dbReference type="Proteomes" id="UP001066276"/>
    </source>
</evidence>
<name>A0AAV7WI78_PLEWA</name>
<accession>A0AAV7WI78</accession>
<feature type="compositionally biased region" description="Basic and acidic residues" evidence="1">
    <location>
        <begin position="80"/>
        <end position="99"/>
    </location>
</feature>
<dbReference type="EMBL" id="JANPWB010000001">
    <property type="protein sequence ID" value="KAJ1213768.1"/>
    <property type="molecule type" value="Genomic_DNA"/>
</dbReference>
<feature type="region of interest" description="Disordered" evidence="1">
    <location>
        <begin position="547"/>
        <end position="579"/>
    </location>
</feature>
<proteinExistence type="predicted"/>
<feature type="compositionally biased region" description="Basic and acidic residues" evidence="1">
    <location>
        <begin position="547"/>
        <end position="563"/>
    </location>
</feature>
<gene>
    <name evidence="2" type="ORF">NDU88_001399</name>
</gene>
<feature type="compositionally biased region" description="Basic and acidic residues" evidence="1">
    <location>
        <begin position="467"/>
        <end position="484"/>
    </location>
</feature>